<dbReference type="EMBL" id="BAAATZ010000005">
    <property type="protein sequence ID" value="GAA2721637.1"/>
    <property type="molecule type" value="Genomic_DNA"/>
</dbReference>
<evidence type="ECO:0000313" key="2">
    <source>
        <dbReference type="Proteomes" id="UP001501842"/>
    </source>
</evidence>
<proteinExistence type="predicted"/>
<accession>A0ABN3TZL6</accession>
<name>A0ABN3TZL6_9ACTN</name>
<gene>
    <name evidence="1" type="ORF">GCM10010439_12290</name>
</gene>
<keyword evidence="2" id="KW-1185">Reference proteome</keyword>
<comment type="caution">
    <text evidence="1">The sequence shown here is derived from an EMBL/GenBank/DDBJ whole genome shotgun (WGS) entry which is preliminary data.</text>
</comment>
<evidence type="ECO:0000313" key="1">
    <source>
        <dbReference type="EMBL" id="GAA2721637.1"/>
    </source>
</evidence>
<reference evidence="1 2" key="1">
    <citation type="journal article" date="2019" name="Int. J. Syst. Evol. Microbiol.">
        <title>The Global Catalogue of Microorganisms (GCM) 10K type strain sequencing project: providing services to taxonomists for standard genome sequencing and annotation.</title>
        <authorList>
            <consortium name="The Broad Institute Genomics Platform"/>
            <consortium name="The Broad Institute Genome Sequencing Center for Infectious Disease"/>
            <person name="Wu L."/>
            <person name="Ma J."/>
        </authorList>
    </citation>
    <scope>NUCLEOTIDE SEQUENCE [LARGE SCALE GENOMIC DNA]</scope>
    <source>
        <strain evidence="1 2">JCM 8201</strain>
    </source>
</reference>
<organism evidence="1 2">
    <name type="scientific">Actinocorallia aurantiaca</name>
    <dbReference type="NCBI Taxonomy" id="46204"/>
    <lineage>
        <taxon>Bacteria</taxon>
        <taxon>Bacillati</taxon>
        <taxon>Actinomycetota</taxon>
        <taxon>Actinomycetes</taxon>
        <taxon>Streptosporangiales</taxon>
        <taxon>Thermomonosporaceae</taxon>
        <taxon>Actinocorallia</taxon>
    </lineage>
</organism>
<protein>
    <submittedName>
        <fullName evidence="1">Uncharacterized protein</fullName>
    </submittedName>
</protein>
<sequence length="71" mass="8076">MIVRVVGLRQTEILEAEETLGLAELEAGALRPQLRRIGVLTHSRESLYRSLSPHRMQQLMHGTMPLDEDEP</sequence>
<dbReference type="Proteomes" id="UP001501842">
    <property type="component" value="Unassembled WGS sequence"/>
</dbReference>